<keyword evidence="2 8" id="KW-0378">Hydrolase</keyword>
<dbReference type="InterPro" id="IPR040605">
    <property type="entry name" value="Glyco_hydro2_dom5"/>
</dbReference>
<dbReference type="InterPro" id="IPR036156">
    <property type="entry name" value="Beta-gal/glucu_dom_sf"/>
</dbReference>
<dbReference type="EMBL" id="JAUIQD010000005">
    <property type="protein sequence ID" value="KAK3348862.1"/>
    <property type="molecule type" value="Genomic_DNA"/>
</dbReference>
<dbReference type="PRINTS" id="PR00132">
    <property type="entry name" value="GLHYDRLASE2"/>
</dbReference>
<evidence type="ECO:0000313" key="8">
    <source>
        <dbReference type="EMBL" id="KAK3348862.1"/>
    </source>
</evidence>
<evidence type="ECO:0000259" key="4">
    <source>
        <dbReference type="Pfam" id="PF00703"/>
    </source>
</evidence>
<feature type="domain" description="Glycoside hydrolase family 2 catalytic" evidence="5">
    <location>
        <begin position="232"/>
        <end position="360"/>
    </location>
</feature>
<evidence type="ECO:0000256" key="2">
    <source>
        <dbReference type="ARBA" id="ARBA00022801"/>
    </source>
</evidence>
<proteinExistence type="inferred from homology"/>
<evidence type="ECO:0000259" key="7">
    <source>
        <dbReference type="Pfam" id="PF18565"/>
    </source>
</evidence>
<dbReference type="InterPro" id="IPR006102">
    <property type="entry name" value="Ig-like_GH2"/>
</dbReference>
<dbReference type="InterPro" id="IPR008964">
    <property type="entry name" value="Invasin/intimin_cell_adhesion"/>
</dbReference>
<dbReference type="InterPro" id="IPR006101">
    <property type="entry name" value="Glyco_hydro_2"/>
</dbReference>
<dbReference type="InterPro" id="IPR006103">
    <property type="entry name" value="Glyco_hydro_2_cat"/>
</dbReference>
<dbReference type="InterPro" id="IPR008979">
    <property type="entry name" value="Galactose-bd-like_sf"/>
</dbReference>
<dbReference type="InterPro" id="IPR013783">
    <property type="entry name" value="Ig-like_fold"/>
</dbReference>
<name>A0AAJ0MBR3_9PEZI</name>
<dbReference type="Proteomes" id="UP001275084">
    <property type="component" value="Unassembled WGS sequence"/>
</dbReference>
<comment type="caution">
    <text evidence="8">The sequence shown here is derived from an EMBL/GenBank/DDBJ whole genome shotgun (WGS) entry which is preliminary data.</text>
</comment>
<keyword evidence="3" id="KW-0326">Glycosidase</keyword>
<feature type="domain" description="Glycoside hydrolase family 2" evidence="7">
    <location>
        <begin position="564"/>
        <end position="661"/>
    </location>
</feature>
<dbReference type="InterPro" id="IPR017853">
    <property type="entry name" value="GH"/>
</dbReference>
<dbReference type="Gene3D" id="3.20.20.80">
    <property type="entry name" value="Glycosidases"/>
    <property type="match status" value="2"/>
</dbReference>
<dbReference type="InterPro" id="IPR051913">
    <property type="entry name" value="GH2_Domain-Containing"/>
</dbReference>
<organism evidence="8 9">
    <name type="scientific">Lasiosphaeria hispida</name>
    <dbReference type="NCBI Taxonomy" id="260671"/>
    <lineage>
        <taxon>Eukaryota</taxon>
        <taxon>Fungi</taxon>
        <taxon>Dikarya</taxon>
        <taxon>Ascomycota</taxon>
        <taxon>Pezizomycotina</taxon>
        <taxon>Sordariomycetes</taxon>
        <taxon>Sordariomycetidae</taxon>
        <taxon>Sordariales</taxon>
        <taxon>Lasiosphaeriaceae</taxon>
        <taxon>Lasiosphaeria</taxon>
    </lineage>
</organism>
<comment type="similarity">
    <text evidence="1">Belongs to the glycosyl hydrolase 2 family.</text>
</comment>
<feature type="domain" description="Glycoside hydrolase family 2 immunoglobulin-like beta-sandwich" evidence="4">
    <location>
        <begin position="116"/>
        <end position="225"/>
    </location>
</feature>
<dbReference type="SUPFAM" id="SSF51445">
    <property type="entry name" value="(Trans)glycosidases"/>
    <property type="match status" value="1"/>
</dbReference>
<reference evidence="8" key="2">
    <citation type="submission" date="2023-06" db="EMBL/GenBank/DDBJ databases">
        <authorList>
            <consortium name="Lawrence Berkeley National Laboratory"/>
            <person name="Haridas S."/>
            <person name="Hensen N."/>
            <person name="Bonometti L."/>
            <person name="Westerberg I."/>
            <person name="Brannstrom I.O."/>
            <person name="Guillou S."/>
            <person name="Cros-Aarteil S."/>
            <person name="Calhoun S."/>
            <person name="Kuo A."/>
            <person name="Mondo S."/>
            <person name="Pangilinan J."/>
            <person name="Riley R."/>
            <person name="Labutti K."/>
            <person name="Andreopoulos B."/>
            <person name="Lipzen A."/>
            <person name="Chen C."/>
            <person name="Yanf M."/>
            <person name="Daum C."/>
            <person name="Ng V."/>
            <person name="Clum A."/>
            <person name="Steindorff A."/>
            <person name="Ohm R."/>
            <person name="Martin F."/>
            <person name="Silar P."/>
            <person name="Natvig D."/>
            <person name="Lalanne C."/>
            <person name="Gautier V."/>
            <person name="Ament-Velasquez S.L."/>
            <person name="Kruys A."/>
            <person name="Hutchinson M.I."/>
            <person name="Powell A.J."/>
            <person name="Barry K."/>
            <person name="Miller A.N."/>
            <person name="Grigoriev I.V."/>
            <person name="Debuchy R."/>
            <person name="Gladieux P."/>
            <person name="Thoren M.H."/>
            <person name="Johannesson H."/>
        </authorList>
    </citation>
    <scope>NUCLEOTIDE SEQUENCE</scope>
    <source>
        <strain evidence="8">CBS 955.72</strain>
    </source>
</reference>
<dbReference type="AlphaFoldDB" id="A0AAJ0MBR3"/>
<evidence type="ECO:0000259" key="5">
    <source>
        <dbReference type="Pfam" id="PF02836"/>
    </source>
</evidence>
<dbReference type="Pfam" id="PF18565">
    <property type="entry name" value="Glyco_hydro2_C5"/>
    <property type="match status" value="1"/>
</dbReference>
<evidence type="ECO:0000313" key="9">
    <source>
        <dbReference type="Proteomes" id="UP001275084"/>
    </source>
</evidence>
<evidence type="ECO:0000259" key="6">
    <source>
        <dbReference type="Pfam" id="PF16355"/>
    </source>
</evidence>
<dbReference type="GO" id="GO:0005975">
    <property type="term" value="P:carbohydrate metabolic process"/>
    <property type="evidence" value="ECO:0007669"/>
    <property type="project" value="InterPro"/>
</dbReference>
<protein>
    <submittedName>
        <fullName evidence="8">Glycoside hydrolase family 2 protein</fullName>
    </submittedName>
</protein>
<dbReference type="SUPFAM" id="SSF49373">
    <property type="entry name" value="Invasin/intimin cell-adhesion fragments"/>
    <property type="match status" value="1"/>
</dbReference>
<dbReference type="Gene3D" id="2.60.40.10">
    <property type="entry name" value="Immunoglobulins"/>
    <property type="match status" value="3"/>
</dbReference>
<dbReference type="Pfam" id="PF02836">
    <property type="entry name" value="Glyco_hydro_2_C"/>
    <property type="match status" value="1"/>
</dbReference>
<feature type="domain" description="DUF4982" evidence="6">
    <location>
        <begin position="525"/>
        <end position="551"/>
    </location>
</feature>
<gene>
    <name evidence="8" type="ORF">B0T25DRAFT_591488</name>
</gene>
<dbReference type="PANTHER" id="PTHR42732:SF1">
    <property type="entry name" value="BETA-MANNOSIDASE"/>
    <property type="match status" value="1"/>
</dbReference>
<keyword evidence="9" id="KW-1185">Reference proteome</keyword>
<sequence>MAKYSLVFTPLPDTTVALISQESKTSERVWEAVDLPHDWAIKGPFYAGDNVPIGGGMGRLPSQGVGWYRRTVAVTAAETAGEAVHVSRCRRGHVVLYAMVWLNGHLPRGGTKVVTREVGEASAVVDLTAEIENKGATSRQIEVVTDVHVLDAAAGRAGAKVAEFRRAAVVVPAGQTHSVNRSVTIDKPKLWGPWNTQQPNLYVAVTRLHADNTTTDAYETRFGIRSLVSDADRGLLVNGEHARFQGVNQHHDLGALGAAFNLRAAERQLEVLRELGSNAIRMSHNPPAPELLDLTDHMGFLVVNEVFDCWVREKNANEFHLIFPEWSEPDLRSFIRHDRNHASVVAWSIGNEVGEQYTADAGAAIGRRLRIRDPPAYAGLDGIKMPPLYVAFHKPFPGKLIFSSETAAAVSTRGTYLFPVANETSALVTDKVFATQDANPFVAGEFVWSGWNCLGEPTPYYLARSSYFGIIDLAGFKKDRYHPYQARWRPDLRTAHILPHWTWPDRVGQVTPVHVFSAAIEAELYRFRWDKVVYQPGELRVVTRKEGRAWADATVRTVGVATQLRLTADRGTIRADGSDLSFITIEVADGRGDVMPRVDTAQTFSLTGPGEIVATENGDPASLVSFASKERRAFHGLALVIVRGRGASSGTITVTATAAGASLSAAQIALASQ</sequence>
<evidence type="ECO:0000256" key="1">
    <source>
        <dbReference type="ARBA" id="ARBA00007401"/>
    </source>
</evidence>
<dbReference type="GO" id="GO:0004553">
    <property type="term" value="F:hydrolase activity, hydrolyzing O-glycosyl compounds"/>
    <property type="evidence" value="ECO:0007669"/>
    <property type="project" value="InterPro"/>
</dbReference>
<dbReference type="Pfam" id="PF16355">
    <property type="entry name" value="DUF4982"/>
    <property type="match status" value="1"/>
</dbReference>
<evidence type="ECO:0000256" key="3">
    <source>
        <dbReference type="ARBA" id="ARBA00023295"/>
    </source>
</evidence>
<dbReference type="Pfam" id="PF00703">
    <property type="entry name" value="Glyco_hydro_2"/>
    <property type="match status" value="1"/>
</dbReference>
<dbReference type="SUPFAM" id="SSF49303">
    <property type="entry name" value="beta-Galactosidase/glucuronidase domain"/>
    <property type="match status" value="1"/>
</dbReference>
<accession>A0AAJ0MBR3</accession>
<reference evidence="8" key="1">
    <citation type="journal article" date="2023" name="Mol. Phylogenet. Evol.">
        <title>Genome-scale phylogeny and comparative genomics of the fungal order Sordariales.</title>
        <authorList>
            <person name="Hensen N."/>
            <person name="Bonometti L."/>
            <person name="Westerberg I."/>
            <person name="Brannstrom I.O."/>
            <person name="Guillou S."/>
            <person name="Cros-Aarteil S."/>
            <person name="Calhoun S."/>
            <person name="Haridas S."/>
            <person name="Kuo A."/>
            <person name="Mondo S."/>
            <person name="Pangilinan J."/>
            <person name="Riley R."/>
            <person name="LaButti K."/>
            <person name="Andreopoulos B."/>
            <person name="Lipzen A."/>
            <person name="Chen C."/>
            <person name="Yan M."/>
            <person name="Daum C."/>
            <person name="Ng V."/>
            <person name="Clum A."/>
            <person name="Steindorff A."/>
            <person name="Ohm R.A."/>
            <person name="Martin F."/>
            <person name="Silar P."/>
            <person name="Natvig D.O."/>
            <person name="Lalanne C."/>
            <person name="Gautier V."/>
            <person name="Ament-Velasquez S.L."/>
            <person name="Kruys A."/>
            <person name="Hutchinson M.I."/>
            <person name="Powell A.J."/>
            <person name="Barry K."/>
            <person name="Miller A.N."/>
            <person name="Grigoriev I.V."/>
            <person name="Debuchy R."/>
            <person name="Gladieux P."/>
            <person name="Hiltunen Thoren M."/>
            <person name="Johannesson H."/>
        </authorList>
    </citation>
    <scope>NUCLEOTIDE SEQUENCE</scope>
    <source>
        <strain evidence="8">CBS 955.72</strain>
    </source>
</reference>
<dbReference type="PANTHER" id="PTHR42732">
    <property type="entry name" value="BETA-GALACTOSIDASE"/>
    <property type="match status" value="1"/>
</dbReference>
<dbReference type="SUPFAM" id="SSF49785">
    <property type="entry name" value="Galactose-binding domain-like"/>
    <property type="match status" value="1"/>
</dbReference>
<dbReference type="InterPro" id="IPR032311">
    <property type="entry name" value="DUF4982"/>
</dbReference>